<dbReference type="InParanoid" id="A0A1Q3DLN9"/>
<dbReference type="SUPFAM" id="SSF56219">
    <property type="entry name" value="DNase I-like"/>
    <property type="match status" value="1"/>
</dbReference>
<keyword evidence="3" id="KW-1185">Reference proteome</keyword>
<dbReference type="Pfam" id="PF03372">
    <property type="entry name" value="Exo_endo_phos"/>
    <property type="match status" value="1"/>
</dbReference>
<dbReference type="InterPro" id="IPR036691">
    <property type="entry name" value="Endo/exonu/phosph_ase_sf"/>
</dbReference>
<feature type="non-terminal residue" evidence="2">
    <location>
        <position position="1"/>
    </location>
</feature>
<feature type="non-terminal residue" evidence="2">
    <location>
        <position position="216"/>
    </location>
</feature>
<dbReference type="GO" id="GO:0003824">
    <property type="term" value="F:catalytic activity"/>
    <property type="evidence" value="ECO:0007669"/>
    <property type="project" value="InterPro"/>
</dbReference>
<protein>
    <submittedName>
        <fullName evidence="2">Exo_endo_phos domain-containing protein</fullName>
    </submittedName>
</protein>
<feature type="domain" description="Endonuclease/exonuclease/phosphatase" evidence="1">
    <location>
        <begin position="1"/>
        <end position="200"/>
    </location>
</feature>
<dbReference type="PANTHER" id="PTHR33710:SF71">
    <property type="entry name" value="ENDONUCLEASE_EXONUCLEASE_PHOSPHATASE DOMAIN-CONTAINING PROTEIN"/>
    <property type="match status" value="1"/>
</dbReference>
<dbReference type="OrthoDB" id="1932741at2759"/>
<proteinExistence type="predicted"/>
<dbReference type="InterPro" id="IPR005135">
    <property type="entry name" value="Endo/exonuclease/phosphatase"/>
</dbReference>
<name>A0A1Q3DLN9_CEPFO</name>
<dbReference type="PANTHER" id="PTHR33710">
    <property type="entry name" value="BNAC02G09200D PROTEIN"/>
    <property type="match status" value="1"/>
</dbReference>
<reference evidence="3" key="1">
    <citation type="submission" date="2016-04" db="EMBL/GenBank/DDBJ databases">
        <title>Cephalotus genome sequencing.</title>
        <authorList>
            <person name="Fukushima K."/>
            <person name="Hasebe M."/>
            <person name="Fang X."/>
        </authorList>
    </citation>
    <scope>NUCLEOTIDE SEQUENCE [LARGE SCALE GENOMIC DNA]</scope>
    <source>
        <strain evidence="3">cv. St1</strain>
    </source>
</reference>
<dbReference type="Gene3D" id="3.60.10.10">
    <property type="entry name" value="Endonuclease/exonuclease/phosphatase"/>
    <property type="match status" value="1"/>
</dbReference>
<dbReference type="EMBL" id="BDDD01015402">
    <property type="protein sequence ID" value="GAV93108.1"/>
    <property type="molecule type" value="Genomic_DNA"/>
</dbReference>
<evidence type="ECO:0000313" key="2">
    <source>
        <dbReference type="EMBL" id="GAV93108.1"/>
    </source>
</evidence>
<dbReference type="AlphaFoldDB" id="A0A1Q3DLN9"/>
<dbReference type="Proteomes" id="UP000187406">
    <property type="component" value="Unassembled WGS sequence"/>
</dbReference>
<organism evidence="2 3">
    <name type="scientific">Cephalotus follicularis</name>
    <name type="common">Albany pitcher plant</name>
    <dbReference type="NCBI Taxonomy" id="3775"/>
    <lineage>
        <taxon>Eukaryota</taxon>
        <taxon>Viridiplantae</taxon>
        <taxon>Streptophyta</taxon>
        <taxon>Embryophyta</taxon>
        <taxon>Tracheophyta</taxon>
        <taxon>Spermatophyta</taxon>
        <taxon>Magnoliopsida</taxon>
        <taxon>eudicotyledons</taxon>
        <taxon>Gunneridae</taxon>
        <taxon>Pentapetalae</taxon>
        <taxon>rosids</taxon>
        <taxon>fabids</taxon>
        <taxon>Oxalidales</taxon>
        <taxon>Cephalotaceae</taxon>
        <taxon>Cephalotus</taxon>
    </lineage>
</organism>
<sequence>GSWNIRGLNNPLKQEEVGRFLVANNVVICGLLETRTREDKVQNIISRICKNWEWTTNHLFSELGRIWVVWDPRTLNFEVSCMTEQAVHGRAKLVNGIVIHLSFVYGLCDYKNRRDLWKDLILISQRINNAPWLILGDFNVSRLPQEQLNGPSRVSKAMAEFNACLNTIEVDDIRSVGRFFSWSNKRDGRSAVNKKLDRVLGNWGWHRDFIHSSAQF</sequence>
<gene>
    <name evidence="2" type="ORF">CFOL_v3_36486</name>
</gene>
<comment type="caution">
    <text evidence="2">The sequence shown here is derived from an EMBL/GenBank/DDBJ whole genome shotgun (WGS) entry which is preliminary data.</text>
</comment>
<evidence type="ECO:0000313" key="3">
    <source>
        <dbReference type="Proteomes" id="UP000187406"/>
    </source>
</evidence>
<accession>A0A1Q3DLN9</accession>
<evidence type="ECO:0000259" key="1">
    <source>
        <dbReference type="Pfam" id="PF03372"/>
    </source>
</evidence>